<dbReference type="Proteomes" id="UP000253752">
    <property type="component" value="Unassembled WGS sequence"/>
</dbReference>
<evidence type="ECO:0000313" key="2">
    <source>
        <dbReference type="EMBL" id="RDB69803.1"/>
    </source>
</evidence>
<dbReference type="Proteomes" id="UP000253970">
    <property type="component" value="Unassembled WGS sequence"/>
</dbReference>
<name>A0A369N7A5_EGGLN</name>
<evidence type="ECO:0000313" key="5">
    <source>
        <dbReference type="EMBL" id="RDC40950.1"/>
    </source>
</evidence>
<dbReference type="EMBL" id="PPTU01000012">
    <property type="protein sequence ID" value="RDB69803.1"/>
    <property type="molecule type" value="Genomic_DNA"/>
</dbReference>
<dbReference type="EMBL" id="PPTX01000019">
    <property type="protein sequence ID" value="RDB77124.1"/>
    <property type="molecule type" value="Genomic_DNA"/>
</dbReference>
<dbReference type="Proteomes" id="UP000253857">
    <property type="component" value="Unassembled WGS sequence"/>
</dbReference>
<dbReference type="EMBL" id="WPOM01000004">
    <property type="protein sequence ID" value="MVN32101.1"/>
    <property type="molecule type" value="Genomic_DNA"/>
</dbReference>
<dbReference type="EMBL" id="PPTY01000022">
    <property type="protein sequence ID" value="RDB83619.1"/>
    <property type="molecule type" value="Genomic_DNA"/>
</dbReference>
<evidence type="ECO:0000313" key="4">
    <source>
        <dbReference type="EMBL" id="RDB83619.1"/>
    </source>
</evidence>
<evidence type="ECO:0000313" key="6">
    <source>
        <dbReference type="Proteomes" id="UP000253752"/>
    </source>
</evidence>
<dbReference type="RefSeq" id="WP_009305855.1">
    <property type="nucleotide sequence ID" value="NZ_AP025575.1"/>
</dbReference>
<reference evidence="1 10" key="2">
    <citation type="submission" date="2019-11" db="EMBL/GenBank/DDBJ databases">
        <title>Whole genome shotgun sequencing (WGS) data from Adlercreutzia equolifaciens ResAG-91, Eggerthella lenta MRI-F36, MRI-F37, MRI-F40, ResAG-49, ResAG-88, ResAG-121, ResAG-145, and Gordonibacter sp. ResAG-5, ResAG-26, ResAG-43, ResAG-50, ResAG-59.</title>
        <authorList>
            <person name="Stoll D.A."/>
            <person name="Danylec N."/>
            <person name="Franz C.M.A.P."/>
            <person name="Huch M."/>
        </authorList>
    </citation>
    <scope>NUCLEOTIDE SEQUENCE [LARGE SCALE GENOMIC DNA]</scope>
    <source>
        <strain evidence="1 10">ResAG-88</strain>
    </source>
</reference>
<evidence type="ECO:0000313" key="7">
    <source>
        <dbReference type="Proteomes" id="UP000253857"/>
    </source>
</evidence>
<comment type="caution">
    <text evidence="4">The sequence shown here is derived from an EMBL/GenBank/DDBJ whole genome shotgun (WGS) entry which is preliminary data.</text>
</comment>
<organism evidence="4 7">
    <name type="scientific">Eggerthella lenta</name>
    <name type="common">Eubacterium lentum</name>
    <dbReference type="NCBI Taxonomy" id="84112"/>
    <lineage>
        <taxon>Bacteria</taxon>
        <taxon>Bacillati</taxon>
        <taxon>Actinomycetota</taxon>
        <taxon>Coriobacteriia</taxon>
        <taxon>Eggerthellales</taxon>
        <taxon>Eggerthellaceae</taxon>
        <taxon>Eggerthella</taxon>
    </lineage>
</organism>
<accession>A0A369N7A5</accession>
<proteinExistence type="predicted"/>
<sequence length="73" mass="8509">MRVKRTARANVSREIFEAEQRRDGFDKIHAGTKGKARAIRARNSGKKRGIRTVNAWDFSKIEEDLRWMCAMKT</sequence>
<dbReference type="Proteomes" id="UP000436429">
    <property type="component" value="Unassembled WGS sequence"/>
</dbReference>
<dbReference type="Proteomes" id="UP000253915">
    <property type="component" value="Unassembled WGS sequence"/>
</dbReference>
<evidence type="ECO:0000313" key="1">
    <source>
        <dbReference type="EMBL" id="MVN32101.1"/>
    </source>
</evidence>
<gene>
    <name evidence="5" type="ORF">C1853_02300</name>
    <name evidence="4" type="ORF">C1871_11145</name>
    <name evidence="3" type="ORF">C1872_11745</name>
    <name evidence="2" type="ORF">C1875_09170</name>
    <name evidence="1" type="ORF">GO726_02785</name>
</gene>
<evidence type="ECO:0000313" key="3">
    <source>
        <dbReference type="EMBL" id="RDB77124.1"/>
    </source>
</evidence>
<dbReference type="AlphaFoldDB" id="A0A369N7A5"/>
<dbReference type="EMBL" id="PPUQ01000002">
    <property type="protein sequence ID" value="RDC40950.1"/>
    <property type="molecule type" value="Genomic_DNA"/>
</dbReference>
<evidence type="ECO:0000313" key="10">
    <source>
        <dbReference type="Proteomes" id="UP000436429"/>
    </source>
</evidence>
<evidence type="ECO:0000313" key="9">
    <source>
        <dbReference type="Proteomes" id="UP000253970"/>
    </source>
</evidence>
<evidence type="ECO:0000313" key="8">
    <source>
        <dbReference type="Proteomes" id="UP000253915"/>
    </source>
</evidence>
<reference evidence="6 7" key="1">
    <citation type="journal article" date="2018" name="Elife">
        <title>Discovery and characterization of a prevalent human gut bacterial enzyme sufficient for the inactivation of a family of plant toxins.</title>
        <authorList>
            <person name="Koppel N."/>
            <person name="Bisanz J.E."/>
            <person name="Pandelia M.E."/>
            <person name="Turnbaugh P.J."/>
            <person name="Balskus E.P."/>
        </authorList>
    </citation>
    <scope>NUCLEOTIDE SEQUENCE [LARGE SCALE GENOMIC DNA]</scope>
    <source>
        <strain evidence="5 8">16A</strain>
        <strain evidence="4 7">FAA1-1-60AUCSF</strain>
        <strain evidence="3 6">MR1 #12</strain>
        <strain evidence="2 9">W1 BHI 6</strain>
    </source>
</reference>
<protein>
    <submittedName>
        <fullName evidence="4">Uncharacterized protein</fullName>
    </submittedName>
</protein>